<protein>
    <submittedName>
        <fullName evidence="1">Uncharacterized protein</fullName>
    </submittedName>
</protein>
<name>A0AAE0TDP5_9BIVA</name>
<dbReference type="AlphaFoldDB" id="A0AAE0TDP5"/>
<comment type="caution">
    <text evidence="1">The sequence shown here is derived from an EMBL/GenBank/DDBJ whole genome shotgun (WGS) entry which is preliminary data.</text>
</comment>
<reference evidence="1" key="3">
    <citation type="submission" date="2023-05" db="EMBL/GenBank/DDBJ databases">
        <authorList>
            <person name="Smith C.H."/>
        </authorList>
    </citation>
    <scope>NUCLEOTIDE SEQUENCE</scope>
    <source>
        <strain evidence="1">CHS0354</strain>
        <tissue evidence="1">Mantle</tissue>
    </source>
</reference>
<dbReference type="Proteomes" id="UP001195483">
    <property type="component" value="Unassembled WGS sequence"/>
</dbReference>
<organism evidence="1 2">
    <name type="scientific">Potamilus streckersoni</name>
    <dbReference type="NCBI Taxonomy" id="2493646"/>
    <lineage>
        <taxon>Eukaryota</taxon>
        <taxon>Metazoa</taxon>
        <taxon>Spiralia</taxon>
        <taxon>Lophotrochozoa</taxon>
        <taxon>Mollusca</taxon>
        <taxon>Bivalvia</taxon>
        <taxon>Autobranchia</taxon>
        <taxon>Heteroconchia</taxon>
        <taxon>Palaeoheterodonta</taxon>
        <taxon>Unionida</taxon>
        <taxon>Unionoidea</taxon>
        <taxon>Unionidae</taxon>
        <taxon>Ambleminae</taxon>
        <taxon>Lampsilini</taxon>
        <taxon>Potamilus</taxon>
    </lineage>
</organism>
<reference evidence="1" key="2">
    <citation type="journal article" date="2021" name="Genome Biol. Evol.">
        <title>Developing a high-quality reference genome for a parasitic bivalve with doubly uniparental inheritance (Bivalvia: Unionida).</title>
        <authorList>
            <person name="Smith C.H."/>
        </authorList>
    </citation>
    <scope>NUCLEOTIDE SEQUENCE</scope>
    <source>
        <strain evidence="1">CHS0354</strain>
        <tissue evidence="1">Mantle</tissue>
    </source>
</reference>
<evidence type="ECO:0000313" key="2">
    <source>
        <dbReference type="Proteomes" id="UP001195483"/>
    </source>
</evidence>
<reference evidence="1" key="1">
    <citation type="journal article" date="2021" name="Genome Biol. Evol.">
        <title>A High-Quality Reference Genome for a Parasitic Bivalve with Doubly Uniparental Inheritance (Bivalvia: Unionida).</title>
        <authorList>
            <person name="Smith C.H."/>
        </authorList>
    </citation>
    <scope>NUCLEOTIDE SEQUENCE</scope>
    <source>
        <strain evidence="1">CHS0354</strain>
    </source>
</reference>
<dbReference type="EMBL" id="JAEAOA010001832">
    <property type="protein sequence ID" value="KAK3608321.1"/>
    <property type="molecule type" value="Genomic_DNA"/>
</dbReference>
<evidence type="ECO:0000313" key="1">
    <source>
        <dbReference type="EMBL" id="KAK3608321.1"/>
    </source>
</evidence>
<keyword evidence="2" id="KW-1185">Reference proteome</keyword>
<accession>A0AAE0TDP5</accession>
<proteinExistence type="predicted"/>
<sequence>MARVRYDSGITSCLIDHQEKWFCRERRFQLQGGSIQISVQTNSNFLFRYLPPWTEITYSYEENTPSAECGAEPNSPKHYQST</sequence>
<gene>
    <name evidence="1" type="ORF">CHS0354_030771</name>
</gene>